<dbReference type="PANTHER" id="PTHR43081">
    <property type="entry name" value="ADENYLATE CYCLASE, TERMINAL-DIFFERENTIATION SPECIFIC-RELATED"/>
    <property type="match status" value="1"/>
</dbReference>
<keyword evidence="1" id="KW-0802">TPR repeat</keyword>
<dbReference type="InterPro" id="IPR050697">
    <property type="entry name" value="Adenylyl/Guanylyl_Cyclase_3/4"/>
</dbReference>
<comment type="caution">
    <text evidence="4">The sequence shown here is derived from an EMBL/GenBank/DDBJ whole genome shotgun (WGS) entry which is preliminary data.</text>
</comment>
<evidence type="ECO:0000256" key="1">
    <source>
        <dbReference type="PROSITE-ProRule" id="PRU00339"/>
    </source>
</evidence>
<dbReference type="InterPro" id="IPR019734">
    <property type="entry name" value="TPR_rpt"/>
</dbReference>
<dbReference type="Gene3D" id="1.25.40.10">
    <property type="entry name" value="Tetratricopeptide repeat domain"/>
    <property type="match status" value="2"/>
</dbReference>
<protein>
    <recommendedName>
        <fullName evidence="3">Guanylate cyclase domain-containing protein</fullName>
    </recommendedName>
</protein>
<dbReference type="SUPFAM" id="SSF48452">
    <property type="entry name" value="TPR-like"/>
    <property type="match status" value="1"/>
</dbReference>
<dbReference type="SUPFAM" id="SSF55073">
    <property type="entry name" value="Nucleotide cyclase"/>
    <property type="match status" value="1"/>
</dbReference>
<dbReference type="PROSITE" id="PS50125">
    <property type="entry name" value="GUANYLATE_CYCLASE_2"/>
    <property type="match status" value="1"/>
</dbReference>
<dbReference type="Proteomes" id="UP001155483">
    <property type="component" value="Unassembled WGS sequence"/>
</dbReference>
<reference evidence="4" key="2">
    <citation type="submission" date="2023-04" db="EMBL/GenBank/DDBJ databases">
        <title>Paracnuella aquatica gen. nov., sp. nov., a member of the family Chitinophagaceae isolated from a hot spring.</title>
        <authorList>
            <person name="Wang C."/>
        </authorList>
    </citation>
    <scope>NUCLEOTIDE SEQUENCE</scope>
    <source>
        <strain evidence="4">LB-8</strain>
    </source>
</reference>
<feature type="transmembrane region" description="Helical" evidence="2">
    <location>
        <begin position="185"/>
        <end position="205"/>
    </location>
</feature>
<dbReference type="Pfam" id="PF13181">
    <property type="entry name" value="TPR_8"/>
    <property type="match status" value="2"/>
</dbReference>
<feature type="domain" description="Guanylate cyclase" evidence="3">
    <location>
        <begin position="9"/>
        <end position="116"/>
    </location>
</feature>
<keyword evidence="2" id="KW-1133">Transmembrane helix</keyword>
<sequence>MPPVHQLAAILFADIAGNTMLMDTDEKRASILMKHYHHELNRIVSLHGGKVLNDNDDSNLCIFPSATDAVNCSIELHRALLFEPAVPLKISLHIGEIFLENDKATGDAVKIAARIQALGQENTILLSKELFDKIKNHPEFKAVSLGRFYCEEIDETIEVFALTNEGLWVPKRQNLIGKLKKLSTLVRILMIAALLIGVLAAALFLSKQFLNKAPLSTKENSIAILYFANMSGDPKQEYFCDGITEEIITRLSMISGLRVKSRTSVLQYKNDKKTAKEIARELGVSNILEGSIRKEGDSIRITVQLIDAKNDEHVWSENYDRELKNIFDLQSDIAQHVAEKFGMKLSNDDRKEITTSPTQNTEAYDKYLQARNLTFIETGLGGEYSNTQKAIALLKQAIQIDPTFSDAYALLSKNYSYYSPVAPYSMQIPDSALLMAKKAIQYGPERENGFEALAYAYFRKGNLDEALKWLLKCHELVPYSTVGTSAITDIVDIYLKKNKYGTAMEWLLNAIKYDPKEIKNYIKKAEVFERLGLLDSVKHNIDLAKRMRPEKANAELFDALIYLYFGWNYEDYRHLVKSALPNDEKEIAYQLGIFYLFHRDWRKASSLYPISSNPDDMDAGLVNIHLGNKAEGTQFLNKAIEHRKNVKGSLTADHFYDISRCYAALKDPMYAGYLDKAIEMGWHNYAFFTHDPFYDFVKDEPEFKRLHRRITERNELFKAEVNAVLKKFYGY</sequence>
<dbReference type="Gene3D" id="3.40.50.10070">
    <property type="entry name" value="TolB, N-terminal domain"/>
    <property type="match status" value="1"/>
</dbReference>
<accession>A0A9X2XXD8</accession>
<feature type="repeat" description="TPR" evidence="1">
    <location>
        <begin position="484"/>
        <end position="517"/>
    </location>
</feature>
<dbReference type="SMART" id="SM00028">
    <property type="entry name" value="TPR"/>
    <property type="match status" value="2"/>
</dbReference>
<dbReference type="InterPro" id="IPR029787">
    <property type="entry name" value="Nucleotide_cyclase"/>
</dbReference>
<reference evidence="4" key="1">
    <citation type="submission" date="2022-09" db="EMBL/GenBank/DDBJ databases">
        <authorList>
            <person name="Yuan C."/>
            <person name="Ke Z."/>
        </authorList>
    </citation>
    <scope>NUCLEOTIDE SEQUENCE</scope>
    <source>
        <strain evidence="4">LB-8</strain>
    </source>
</reference>
<dbReference type="CDD" id="cd07302">
    <property type="entry name" value="CHD"/>
    <property type="match status" value="1"/>
</dbReference>
<dbReference type="InterPro" id="IPR011990">
    <property type="entry name" value="TPR-like_helical_dom_sf"/>
</dbReference>
<dbReference type="PROSITE" id="PS50005">
    <property type="entry name" value="TPR"/>
    <property type="match status" value="1"/>
</dbReference>
<keyword evidence="2" id="KW-0812">Transmembrane</keyword>
<dbReference type="EMBL" id="JAOTIF010000014">
    <property type="protein sequence ID" value="MCU7550705.1"/>
    <property type="molecule type" value="Genomic_DNA"/>
</dbReference>
<dbReference type="AlphaFoldDB" id="A0A9X2XXD8"/>
<name>A0A9X2XXD8_9BACT</name>
<evidence type="ECO:0000313" key="4">
    <source>
        <dbReference type="EMBL" id="MCU7550705.1"/>
    </source>
</evidence>
<gene>
    <name evidence="4" type="ORF">OCK74_16425</name>
</gene>
<evidence type="ECO:0000259" key="3">
    <source>
        <dbReference type="PROSITE" id="PS50125"/>
    </source>
</evidence>
<dbReference type="GO" id="GO:0009190">
    <property type="term" value="P:cyclic nucleotide biosynthetic process"/>
    <property type="evidence" value="ECO:0007669"/>
    <property type="project" value="InterPro"/>
</dbReference>
<proteinExistence type="predicted"/>
<organism evidence="4 5">
    <name type="scientific">Paraflavisolibacter caeni</name>
    <dbReference type="NCBI Taxonomy" id="2982496"/>
    <lineage>
        <taxon>Bacteria</taxon>
        <taxon>Pseudomonadati</taxon>
        <taxon>Bacteroidota</taxon>
        <taxon>Chitinophagia</taxon>
        <taxon>Chitinophagales</taxon>
        <taxon>Chitinophagaceae</taxon>
        <taxon>Paraflavisolibacter</taxon>
    </lineage>
</organism>
<dbReference type="GO" id="GO:0035556">
    <property type="term" value="P:intracellular signal transduction"/>
    <property type="evidence" value="ECO:0007669"/>
    <property type="project" value="InterPro"/>
</dbReference>
<dbReference type="GO" id="GO:0004016">
    <property type="term" value="F:adenylate cyclase activity"/>
    <property type="evidence" value="ECO:0007669"/>
    <property type="project" value="UniProtKB-ARBA"/>
</dbReference>
<dbReference type="InterPro" id="IPR001054">
    <property type="entry name" value="A/G_cyclase"/>
</dbReference>
<keyword evidence="5" id="KW-1185">Reference proteome</keyword>
<evidence type="ECO:0000256" key="2">
    <source>
        <dbReference type="SAM" id="Phobius"/>
    </source>
</evidence>
<dbReference type="Gene3D" id="3.30.70.1230">
    <property type="entry name" value="Nucleotide cyclase"/>
    <property type="match status" value="1"/>
</dbReference>
<evidence type="ECO:0000313" key="5">
    <source>
        <dbReference type="Proteomes" id="UP001155483"/>
    </source>
</evidence>
<dbReference type="PANTHER" id="PTHR43081:SF1">
    <property type="entry name" value="ADENYLATE CYCLASE, TERMINAL-DIFFERENTIATION SPECIFIC"/>
    <property type="match status" value="1"/>
</dbReference>
<keyword evidence="2" id="KW-0472">Membrane</keyword>